<dbReference type="EMBL" id="LC215424">
    <property type="protein sequence ID" value="BAX64577.1"/>
    <property type="molecule type" value="Genomic_DNA"/>
</dbReference>
<evidence type="ECO:0000313" key="3">
    <source>
        <dbReference type="EMBL" id="BAX65261.1"/>
    </source>
</evidence>
<dbReference type="Pfam" id="PF05385">
    <property type="entry name" value="Adeno_E4"/>
    <property type="match status" value="1"/>
</dbReference>
<protein>
    <submittedName>
        <fullName evidence="1">ORF4 protein</fullName>
    </submittedName>
</protein>
<dbReference type="Proteomes" id="UP000317205">
    <property type="component" value="Segment"/>
</dbReference>
<dbReference type="EMBL" id="LC215442">
    <property type="protein sequence ID" value="BAX65261.1"/>
    <property type="molecule type" value="Genomic_DNA"/>
</dbReference>
<proteinExistence type="predicted"/>
<evidence type="ECO:0000313" key="1">
    <source>
        <dbReference type="EMBL" id="BAX64577.1"/>
    </source>
</evidence>
<dbReference type="InterPro" id="IPR008680">
    <property type="entry name" value="M_adenovirusE4"/>
</dbReference>
<name>A0A1Y1C0N9_9ADEN</name>
<dbReference type="Proteomes" id="UP000320860">
    <property type="component" value="Segment"/>
</dbReference>
<accession>A0A1Y1C0N9</accession>
<reference evidence="1" key="1">
    <citation type="submission" date="2017-02" db="EMBL/GenBank/DDBJ databases">
        <title>Genome of Human Mastadenovirus causing EKC.</title>
        <authorList>
            <person name="Iida M."/>
            <person name="Okuyama Y."/>
            <person name="Koyanagi K."/>
            <person name="Hashimoto S."/>
            <person name="Toda J."/>
            <person name="Osako H."/>
            <person name="Hinokuma R."/>
            <person name="Aoki K."/>
            <person name="Watanabe H."/>
        </authorList>
    </citation>
    <scope>NUCLEOTIDE SEQUENCE [LARGE SCALE GENOMIC DNA]</scope>
    <source>
        <strain evidence="3">Case128_20131604</strain>
        <strain evidence="1">Case28_20121506</strain>
        <strain evidence="2">Case43_20121515</strain>
    </source>
</reference>
<evidence type="ECO:0000313" key="2">
    <source>
        <dbReference type="EMBL" id="BAX64653.1"/>
    </source>
</evidence>
<organism evidence="1">
    <name type="scientific">Human adenovirus 53</name>
    <dbReference type="NCBI Taxonomy" id="556926"/>
    <lineage>
        <taxon>Viruses</taxon>
        <taxon>Varidnaviria</taxon>
        <taxon>Bamfordvirae</taxon>
        <taxon>Preplasmiviricota</taxon>
        <taxon>Polisuviricotina</taxon>
        <taxon>Pharingeaviricetes</taxon>
        <taxon>Rowavirales</taxon>
        <taxon>Adenoviridae</taxon>
        <taxon>Mastadenovirus</taxon>
        <taxon>Mastadenovirus dominans</taxon>
        <taxon>Human mastadenovirus D</taxon>
    </lineage>
</organism>
<dbReference type="Proteomes" id="UP000320397">
    <property type="component" value="Genome"/>
</dbReference>
<gene>
    <name evidence="1" type="primary">E4</name>
</gene>
<dbReference type="EMBL" id="LC215426">
    <property type="protein sequence ID" value="BAX64653.1"/>
    <property type="molecule type" value="Genomic_DNA"/>
</dbReference>
<sequence length="120" mass="14095">MVLPVLPPPPLNDRQGSINWMGMAYRVLADVMRGISMDGFFILSDAEELLQNLREWMYFSWMTERQQRKDGRRRGICCSRAHFCWQKYDKVRKRIHYNANRDSIQLAPPSSISQGPFTTI</sequence>